<evidence type="ECO:0000256" key="6">
    <source>
        <dbReference type="ARBA" id="ARBA00022723"/>
    </source>
</evidence>
<evidence type="ECO:0000256" key="12">
    <source>
        <dbReference type="ARBA" id="ARBA00023136"/>
    </source>
</evidence>
<keyword evidence="9 13" id="KW-1133">Transmembrane helix</keyword>
<dbReference type="HAMAP" id="MF_00548">
    <property type="entry name" value="ZupT"/>
    <property type="match status" value="1"/>
</dbReference>
<keyword evidence="4" id="KW-1003">Cell membrane</keyword>
<evidence type="ECO:0000256" key="1">
    <source>
        <dbReference type="ARBA" id="ARBA00004651"/>
    </source>
</evidence>
<feature type="transmembrane region" description="Helical" evidence="13">
    <location>
        <begin position="43"/>
        <end position="60"/>
    </location>
</feature>
<evidence type="ECO:0000256" key="8">
    <source>
        <dbReference type="ARBA" id="ARBA00022906"/>
    </source>
</evidence>
<organism evidence="14">
    <name type="scientific">bioreactor metagenome</name>
    <dbReference type="NCBI Taxonomy" id="1076179"/>
    <lineage>
        <taxon>unclassified sequences</taxon>
        <taxon>metagenomes</taxon>
        <taxon>ecological metagenomes</taxon>
    </lineage>
</organism>
<dbReference type="EMBL" id="VSSQ01004104">
    <property type="protein sequence ID" value="MPM23757.1"/>
    <property type="molecule type" value="Genomic_DNA"/>
</dbReference>
<dbReference type="InterPro" id="IPR023498">
    <property type="entry name" value="Zn_transptr_ZupT"/>
</dbReference>
<evidence type="ECO:0000256" key="10">
    <source>
        <dbReference type="ARBA" id="ARBA00023004"/>
    </source>
</evidence>
<proteinExistence type="inferred from homology"/>
<name>A0A644Y6F8_9ZZZZ</name>
<dbReference type="PANTHER" id="PTHR11040:SF205">
    <property type="entry name" value="ZINC TRANSPORTER ZUPT"/>
    <property type="match status" value="1"/>
</dbReference>
<evidence type="ECO:0000313" key="14">
    <source>
        <dbReference type="EMBL" id="MPM23757.1"/>
    </source>
</evidence>
<evidence type="ECO:0000256" key="9">
    <source>
        <dbReference type="ARBA" id="ARBA00022989"/>
    </source>
</evidence>
<comment type="subcellular location">
    <subcellularLocation>
        <location evidence="1">Cell membrane</location>
        <topology evidence="1">Multi-pass membrane protein</topology>
    </subcellularLocation>
</comment>
<dbReference type="AlphaFoldDB" id="A0A644Y6F8"/>
<evidence type="ECO:0000256" key="2">
    <source>
        <dbReference type="ARBA" id="ARBA00009703"/>
    </source>
</evidence>
<feature type="transmembrane region" description="Helical" evidence="13">
    <location>
        <begin position="131"/>
        <end position="153"/>
    </location>
</feature>
<evidence type="ECO:0000256" key="7">
    <source>
        <dbReference type="ARBA" id="ARBA00022833"/>
    </source>
</evidence>
<dbReference type="InterPro" id="IPR003689">
    <property type="entry name" value="ZIP"/>
</dbReference>
<keyword evidence="10" id="KW-0408">Iron</keyword>
<keyword evidence="11" id="KW-0406">Ion transport</keyword>
<sequence length="271" mass="29098">MGNVTIVFSDRVWFGLLLTLLAGLATGFGSCIAFFFNRTGRKSLALALGFSGGVMIYISLVELLASSQAALSGIYGKTAGQLAAAAAFFGGIAFSMLIDRLIPAYENPHEVRTVEEMDHPVHRDRMFRSGVLFALAITIHNFPEGMAVFMASLSTPETGIAIALAIAIHNIPEGITVSVPLYHATGSRRKAFLWSFLSGLAEPLGAVTAWLFLAPWLSTELMNFVFAAVAGIMVYISFDELLPLAEEYGEHHYAIYGLIGGMLVMALALAL</sequence>
<dbReference type="NCBIfam" id="NF003243">
    <property type="entry name" value="PRK04201.1"/>
    <property type="match status" value="1"/>
</dbReference>
<protein>
    <submittedName>
        <fullName evidence="14">Zinc transporter ZupT</fullName>
    </submittedName>
</protein>
<feature type="transmembrane region" description="Helical" evidence="13">
    <location>
        <begin position="253"/>
        <end position="270"/>
    </location>
</feature>
<accession>A0A644Y6F8</accession>
<feature type="transmembrane region" description="Helical" evidence="13">
    <location>
        <begin position="224"/>
        <end position="241"/>
    </location>
</feature>
<feature type="transmembrane region" description="Helical" evidence="13">
    <location>
        <begin position="12"/>
        <end position="36"/>
    </location>
</feature>
<keyword evidence="6" id="KW-0479">Metal-binding</keyword>
<evidence type="ECO:0000256" key="13">
    <source>
        <dbReference type="SAM" id="Phobius"/>
    </source>
</evidence>
<evidence type="ECO:0000256" key="11">
    <source>
        <dbReference type="ARBA" id="ARBA00023065"/>
    </source>
</evidence>
<dbReference type="Pfam" id="PF02535">
    <property type="entry name" value="Zip"/>
    <property type="match status" value="1"/>
</dbReference>
<dbReference type="PANTHER" id="PTHR11040">
    <property type="entry name" value="ZINC/IRON TRANSPORTER"/>
    <property type="match status" value="1"/>
</dbReference>
<feature type="transmembrane region" description="Helical" evidence="13">
    <location>
        <begin position="191"/>
        <end position="212"/>
    </location>
</feature>
<keyword evidence="5 13" id="KW-0812">Transmembrane</keyword>
<dbReference type="GO" id="GO:0005886">
    <property type="term" value="C:plasma membrane"/>
    <property type="evidence" value="ECO:0007669"/>
    <property type="project" value="UniProtKB-SubCell"/>
</dbReference>
<gene>
    <name evidence="14" type="primary">zupT_20</name>
    <name evidence="14" type="ORF">SDC9_70231</name>
</gene>
<evidence type="ECO:0000256" key="3">
    <source>
        <dbReference type="ARBA" id="ARBA00022448"/>
    </source>
</evidence>
<evidence type="ECO:0000256" key="4">
    <source>
        <dbReference type="ARBA" id="ARBA00022475"/>
    </source>
</evidence>
<dbReference type="GO" id="GO:0005385">
    <property type="term" value="F:zinc ion transmembrane transporter activity"/>
    <property type="evidence" value="ECO:0007669"/>
    <property type="project" value="TreeGrafter"/>
</dbReference>
<comment type="caution">
    <text evidence="14">The sequence shown here is derived from an EMBL/GenBank/DDBJ whole genome shotgun (WGS) entry which is preliminary data.</text>
</comment>
<dbReference type="GO" id="GO:0046872">
    <property type="term" value="F:metal ion binding"/>
    <property type="evidence" value="ECO:0007669"/>
    <property type="project" value="UniProtKB-KW"/>
</dbReference>
<feature type="transmembrane region" description="Helical" evidence="13">
    <location>
        <begin position="80"/>
        <end position="98"/>
    </location>
</feature>
<keyword evidence="3" id="KW-0813">Transport</keyword>
<keyword evidence="8" id="KW-0864">Zinc transport</keyword>
<keyword evidence="12 13" id="KW-0472">Membrane</keyword>
<reference evidence="14" key="1">
    <citation type="submission" date="2019-08" db="EMBL/GenBank/DDBJ databases">
        <authorList>
            <person name="Kucharzyk K."/>
            <person name="Murdoch R.W."/>
            <person name="Higgins S."/>
            <person name="Loffler F."/>
        </authorList>
    </citation>
    <scope>NUCLEOTIDE SEQUENCE</scope>
</reference>
<keyword evidence="7" id="KW-0862">Zinc</keyword>
<comment type="similarity">
    <text evidence="2">Belongs to the ZIP transporter (TC 2.A.5) family. ZupT subfamily.</text>
</comment>
<evidence type="ECO:0000256" key="5">
    <source>
        <dbReference type="ARBA" id="ARBA00022692"/>
    </source>
</evidence>